<dbReference type="PANTHER" id="PTHR48081">
    <property type="entry name" value="AB HYDROLASE SUPERFAMILY PROTEIN C4A8.06C"/>
    <property type="match status" value="1"/>
</dbReference>
<organism evidence="3 4">
    <name type="scientific">Pseudoponticoccus marisrubri</name>
    <dbReference type="NCBI Taxonomy" id="1685382"/>
    <lineage>
        <taxon>Bacteria</taxon>
        <taxon>Pseudomonadati</taxon>
        <taxon>Pseudomonadota</taxon>
        <taxon>Alphaproteobacteria</taxon>
        <taxon>Rhodobacterales</taxon>
        <taxon>Roseobacteraceae</taxon>
        <taxon>Pseudoponticoccus</taxon>
    </lineage>
</organism>
<dbReference type="Gene3D" id="3.40.50.1820">
    <property type="entry name" value="alpha/beta hydrolase"/>
    <property type="match status" value="1"/>
</dbReference>
<accession>A0A0W7WJ38</accession>
<name>A0A0W7WJ38_9RHOB</name>
<dbReference type="PANTHER" id="PTHR48081:SF33">
    <property type="entry name" value="KYNURENINE FORMAMIDASE"/>
    <property type="match status" value="1"/>
</dbReference>
<evidence type="ECO:0000256" key="1">
    <source>
        <dbReference type="ARBA" id="ARBA00022801"/>
    </source>
</evidence>
<sequence>MDLDDAYANAPYIPDAAAFPPRWASAAEAYRMRMSVSGKARLGVMYGHGTRQAMDLFLPDGPPAGLAVFVHGGYWLKFDRSDWSHLAEGARARGWAVALPSYDLCPRVRIGDITRQVAQAISVAAQEVPGPIRLAGHSAGGHLVARMTAPGVLGDSVAQRLAHVMAISPVADLRPLRETAMNRDLKIDGAEAQAESPVLAPRPAVPVSVWVGAEERPVFLEQAAALANAWQAGHVIDPGRHHFDVIDALADPDSAMLRRWLDL</sequence>
<dbReference type="RefSeq" id="WP_058862459.1">
    <property type="nucleotide sequence ID" value="NZ_LPXO01000006.1"/>
</dbReference>
<dbReference type="InterPro" id="IPR050300">
    <property type="entry name" value="GDXG_lipolytic_enzyme"/>
</dbReference>
<evidence type="ECO:0000259" key="2">
    <source>
        <dbReference type="Pfam" id="PF07859"/>
    </source>
</evidence>
<keyword evidence="4" id="KW-1185">Reference proteome</keyword>
<reference evidence="3 4" key="1">
    <citation type="submission" date="2015-12" db="EMBL/GenBank/DDBJ databases">
        <authorList>
            <person name="Shamseldin A."/>
            <person name="Moawad H."/>
            <person name="Abd El-Rahim W.M."/>
            <person name="Sadowsky M.J."/>
        </authorList>
    </citation>
    <scope>NUCLEOTIDE SEQUENCE [LARGE SCALE GENOMIC DNA]</scope>
    <source>
        <strain evidence="3 4">SJ5A-1</strain>
    </source>
</reference>
<dbReference type="Pfam" id="PF07859">
    <property type="entry name" value="Abhydrolase_3"/>
    <property type="match status" value="1"/>
</dbReference>
<gene>
    <name evidence="3" type="ORF">AVJ23_12160</name>
</gene>
<dbReference type="OrthoDB" id="9771666at2"/>
<keyword evidence="1" id="KW-0378">Hydrolase</keyword>
<dbReference type="STRING" id="1685382.AVJ23_12160"/>
<comment type="caution">
    <text evidence="3">The sequence shown here is derived from an EMBL/GenBank/DDBJ whole genome shotgun (WGS) entry which is preliminary data.</text>
</comment>
<dbReference type="InterPro" id="IPR013094">
    <property type="entry name" value="AB_hydrolase_3"/>
</dbReference>
<evidence type="ECO:0000313" key="4">
    <source>
        <dbReference type="Proteomes" id="UP000054396"/>
    </source>
</evidence>
<dbReference type="Proteomes" id="UP000054396">
    <property type="component" value="Unassembled WGS sequence"/>
</dbReference>
<dbReference type="EMBL" id="LPXO01000006">
    <property type="protein sequence ID" value="KUF10620.1"/>
    <property type="molecule type" value="Genomic_DNA"/>
</dbReference>
<dbReference type="GO" id="GO:0016787">
    <property type="term" value="F:hydrolase activity"/>
    <property type="evidence" value="ECO:0007669"/>
    <property type="project" value="UniProtKB-KW"/>
</dbReference>
<feature type="domain" description="Alpha/beta hydrolase fold-3" evidence="2">
    <location>
        <begin position="68"/>
        <end position="181"/>
    </location>
</feature>
<dbReference type="InterPro" id="IPR029058">
    <property type="entry name" value="AB_hydrolase_fold"/>
</dbReference>
<dbReference type="AlphaFoldDB" id="A0A0W7WJ38"/>
<evidence type="ECO:0000313" key="3">
    <source>
        <dbReference type="EMBL" id="KUF10620.1"/>
    </source>
</evidence>
<protein>
    <submittedName>
        <fullName evidence="3">Esterase</fullName>
    </submittedName>
</protein>
<proteinExistence type="predicted"/>
<dbReference type="SUPFAM" id="SSF53474">
    <property type="entry name" value="alpha/beta-Hydrolases"/>
    <property type="match status" value="1"/>
</dbReference>